<proteinExistence type="predicted"/>
<evidence type="ECO:0000259" key="1">
    <source>
        <dbReference type="Pfam" id="PF14534"/>
    </source>
</evidence>
<dbReference type="InterPro" id="IPR027843">
    <property type="entry name" value="DUF4440"/>
</dbReference>
<comment type="caution">
    <text evidence="2">The sequence shown here is derived from an EMBL/GenBank/DDBJ whole genome shotgun (WGS) entry which is preliminary data.</text>
</comment>
<dbReference type="OrthoDB" id="7845843at2"/>
<name>A0A7W7EJR0_9HYPH</name>
<protein>
    <recommendedName>
        <fullName evidence="1">DUF4440 domain-containing protein</fullName>
    </recommendedName>
</protein>
<dbReference type="EMBL" id="JACIIG010000001">
    <property type="protein sequence ID" value="MBB4566478.1"/>
    <property type="molecule type" value="Genomic_DNA"/>
</dbReference>
<evidence type="ECO:0000313" key="3">
    <source>
        <dbReference type="Proteomes" id="UP000543836"/>
    </source>
</evidence>
<organism evidence="2 3">
    <name type="scientific">Rhizobium leucaenae</name>
    <dbReference type="NCBI Taxonomy" id="29450"/>
    <lineage>
        <taxon>Bacteria</taxon>
        <taxon>Pseudomonadati</taxon>
        <taxon>Pseudomonadota</taxon>
        <taxon>Alphaproteobacteria</taxon>
        <taxon>Hyphomicrobiales</taxon>
        <taxon>Rhizobiaceae</taxon>
        <taxon>Rhizobium/Agrobacterium group</taxon>
        <taxon>Rhizobium</taxon>
    </lineage>
</organism>
<dbReference type="InterPro" id="IPR032710">
    <property type="entry name" value="NTF2-like_dom_sf"/>
</dbReference>
<keyword evidence="3" id="KW-1185">Reference proteome</keyword>
<feature type="domain" description="DUF4440" evidence="1">
    <location>
        <begin position="8"/>
        <end position="113"/>
    </location>
</feature>
<dbReference type="Proteomes" id="UP000543836">
    <property type="component" value="Unassembled WGS sequence"/>
</dbReference>
<dbReference type="Pfam" id="PF14534">
    <property type="entry name" value="DUF4440"/>
    <property type="match status" value="1"/>
</dbReference>
<dbReference type="RefSeq" id="WP_028752881.1">
    <property type="nucleotide sequence ID" value="NZ_JACIIG010000001.1"/>
</dbReference>
<dbReference type="SUPFAM" id="SSF54427">
    <property type="entry name" value="NTF2-like"/>
    <property type="match status" value="1"/>
</dbReference>
<dbReference type="AlphaFoldDB" id="A0A7W7EJR0"/>
<sequence length="122" mass="14148">MDDLSRHLRELEERLFDPAVRASRPALEELLSAEFREIGSSGTLYTFRDIVDPLAEGEPEGISRTLTGFELKMLSDTLALASYRATRRYPDGREVRTMRSSIWRLEADERWRMVFHQGTLTQ</sequence>
<dbReference type="Gene3D" id="3.10.450.50">
    <property type="match status" value="1"/>
</dbReference>
<gene>
    <name evidence="2" type="ORF">GGE60_000566</name>
</gene>
<reference evidence="2 3" key="1">
    <citation type="submission" date="2020-08" db="EMBL/GenBank/DDBJ databases">
        <title>Genomic Encyclopedia of Type Strains, Phase IV (KMG-V): Genome sequencing to study the core and pangenomes of soil and plant-associated prokaryotes.</title>
        <authorList>
            <person name="Whitman W."/>
        </authorList>
    </citation>
    <scope>NUCLEOTIDE SEQUENCE [LARGE SCALE GENOMIC DNA]</scope>
    <source>
        <strain evidence="2 3">SEMIA 492</strain>
    </source>
</reference>
<evidence type="ECO:0000313" key="2">
    <source>
        <dbReference type="EMBL" id="MBB4566478.1"/>
    </source>
</evidence>
<accession>A0A7W7EJR0</accession>